<dbReference type="Pfam" id="PF00415">
    <property type="entry name" value="RCC1"/>
    <property type="match status" value="3"/>
</dbReference>
<feature type="repeat" description="RCC1" evidence="2">
    <location>
        <begin position="32"/>
        <end position="83"/>
    </location>
</feature>
<dbReference type="InterPro" id="IPR009091">
    <property type="entry name" value="RCC1/BLIP-II"/>
</dbReference>
<reference evidence="4" key="1">
    <citation type="journal article" date="2017" name="Nat. Commun.">
        <title>The North American bullfrog draft genome provides insight into hormonal regulation of long noncoding RNA.</title>
        <authorList>
            <person name="Hammond S.A."/>
            <person name="Warren R.L."/>
            <person name="Vandervalk B.P."/>
            <person name="Kucuk E."/>
            <person name="Khan H."/>
            <person name="Gibb E.A."/>
            <person name="Pandoh P."/>
            <person name="Kirk H."/>
            <person name="Zhao Y."/>
            <person name="Jones M."/>
            <person name="Mungall A.J."/>
            <person name="Coope R."/>
            <person name="Pleasance S."/>
            <person name="Moore R.A."/>
            <person name="Holt R.A."/>
            <person name="Round J.M."/>
            <person name="Ohora S."/>
            <person name="Walle B.V."/>
            <person name="Veldhoen N."/>
            <person name="Helbing C.C."/>
            <person name="Birol I."/>
        </authorList>
    </citation>
    <scope>NUCLEOTIDE SEQUENCE [LARGE SCALE GENOMIC DNA]</scope>
</reference>
<name>A0A2G9SC70_AQUCT</name>
<accession>A0A2G9SC70</accession>
<keyword evidence="1" id="KW-0677">Repeat</keyword>
<dbReference type="SUPFAM" id="SSF50985">
    <property type="entry name" value="RCC1/BLIP-II"/>
    <property type="match status" value="1"/>
</dbReference>
<feature type="non-terminal residue" evidence="3">
    <location>
        <position position="508"/>
    </location>
</feature>
<evidence type="ECO:0000313" key="3">
    <source>
        <dbReference type="EMBL" id="PIO37727.1"/>
    </source>
</evidence>
<proteinExistence type="predicted"/>
<feature type="repeat" description="RCC1" evidence="2">
    <location>
        <begin position="85"/>
        <end position="151"/>
    </location>
</feature>
<sequence length="508" mass="57678">RESPCQVKPLRTQKVVYISCGEEHTAVLTKTGGLFTFGAGGCGQLGHDSLHNEINPRRILELMGSEVSQIACGRQHTIAYVPSSGILYAFGCGDRGQLGTGHTNNVICPTTVKGKWTMPCIKIPPTIDPSSYNIIKHIFCGWDKSFVLCSKPEKPEPADDFRSCQNKTYTSCINDETIDDWRQKVIENSNSNTMNLLEWKFPRKDIHKGFESFLIPQLSSSPPDVEAMRIYLILPEFPLLQDSKYYITLTLPLAMAILRLDTNPSKVLDNWWSQICPSYFFRLIDLYKGAVVYLLNGRKTLLIPVLFTSYITAALKLLEKLHKVNVKVRHVENDKFYIPEISSLVDIQEDYLKWFLNQAGLKMRASIMPDSVTLCSYPFVFDAQAKTKMLQTDAELQMQVAVNGANLQNVFTLLSLEPILAKNPFLVLHVRRTSLVADALRELSIHSDLDLKKPLKIWCTDLIQVALYLHFAEICQGDQSQQSHDVNYKMCFFLFVFLPFHPPPLLYN</sequence>
<evidence type="ECO:0000313" key="4">
    <source>
        <dbReference type="Proteomes" id="UP000228934"/>
    </source>
</evidence>
<evidence type="ECO:0000256" key="2">
    <source>
        <dbReference type="PROSITE-ProRule" id="PRU00235"/>
    </source>
</evidence>
<dbReference type="InterPro" id="IPR000408">
    <property type="entry name" value="Reg_chr_condens"/>
</dbReference>
<keyword evidence="4" id="KW-1185">Reference proteome</keyword>
<protein>
    <recommendedName>
        <fullName evidence="5">HECT domain-containing protein</fullName>
    </recommendedName>
</protein>
<evidence type="ECO:0000256" key="1">
    <source>
        <dbReference type="ARBA" id="ARBA00022737"/>
    </source>
</evidence>
<gene>
    <name evidence="3" type="ORF">AB205_0090840</name>
</gene>
<organism evidence="3 4">
    <name type="scientific">Aquarana catesbeiana</name>
    <name type="common">American bullfrog</name>
    <name type="synonym">Rana catesbeiana</name>
    <dbReference type="NCBI Taxonomy" id="8400"/>
    <lineage>
        <taxon>Eukaryota</taxon>
        <taxon>Metazoa</taxon>
        <taxon>Chordata</taxon>
        <taxon>Craniata</taxon>
        <taxon>Vertebrata</taxon>
        <taxon>Euteleostomi</taxon>
        <taxon>Amphibia</taxon>
        <taxon>Batrachia</taxon>
        <taxon>Anura</taxon>
        <taxon>Neobatrachia</taxon>
        <taxon>Ranoidea</taxon>
        <taxon>Ranidae</taxon>
        <taxon>Aquarana</taxon>
    </lineage>
</organism>
<dbReference type="Proteomes" id="UP000228934">
    <property type="component" value="Unassembled WGS sequence"/>
</dbReference>
<feature type="non-terminal residue" evidence="3">
    <location>
        <position position="1"/>
    </location>
</feature>
<evidence type="ECO:0008006" key="5">
    <source>
        <dbReference type="Google" id="ProtNLM"/>
    </source>
</evidence>
<dbReference type="EMBL" id="KV924784">
    <property type="protein sequence ID" value="PIO37727.1"/>
    <property type="molecule type" value="Genomic_DNA"/>
</dbReference>
<dbReference type="PANTHER" id="PTHR22870">
    <property type="entry name" value="REGULATOR OF CHROMOSOME CONDENSATION"/>
    <property type="match status" value="1"/>
</dbReference>
<feature type="repeat" description="RCC1" evidence="2">
    <location>
        <begin position="1"/>
        <end position="31"/>
    </location>
</feature>
<dbReference type="PROSITE" id="PS50012">
    <property type="entry name" value="RCC1_3"/>
    <property type="match status" value="3"/>
</dbReference>
<dbReference type="AlphaFoldDB" id="A0A2G9SC70"/>
<dbReference type="Gene3D" id="2.130.10.30">
    <property type="entry name" value="Regulator of chromosome condensation 1/beta-lactamase-inhibitor protein II"/>
    <property type="match status" value="1"/>
</dbReference>
<dbReference type="PROSITE" id="PS00626">
    <property type="entry name" value="RCC1_2"/>
    <property type="match status" value="1"/>
</dbReference>
<dbReference type="InterPro" id="IPR051210">
    <property type="entry name" value="Ub_ligase/GEF_domain"/>
</dbReference>
<dbReference type="OrthoDB" id="8068875at2759"/>
<dbReference type="PANTHER" id="PTHR22870:SF466">
    <property type="entry name" value="ANKYRIN REPEAT-CONTAINING PROTEIN"/>
    <property type="match status" value="1"/>
</dbReference>